<sequence length="328" mass="37437">MMIRLLALFWVVFPLLSFSSVSVDGSFEARKSCPVFLSKNKKTNPDNYMVQPSQIYVIKEVNRPIKPDWLRIELPNEEHSLRWVSTECGEYSFQARGKTTCEQLPGLADSYVLALSWQPGFCQTYGYELGKPECLKLTADSYQANHMVLHGLWPNQQICGEHYGFCGVRIKEHHCDYPEVNLSDKVAQTLRQFMPAYAAGSCLERHEWNKHGSCQTLSSDAYFALALRLNQEVNQTALGQFLHEHVGDTIRREELREKVRESFGKETSRKVYFGCKNGILVDIYIQLPALISSTESLAVLISKAPDFEHYDACPGNIVISDFNNDTWF</sequence>
<evidence type="ECO:0000313" key="3">
    <source>
        <dbReference type="EMBL" id="WED43048.1"/>
    </source>
</evidence>
<dbReference type="SUPFAM" id="SSF55895">
    <property type="entry name" value="Ribonuclease Rh-like"/>
    <property type="match status" value="1"/>
</dbReference>
<reference evidence="3 4" key="1">
    <citation type="submission" date="2023-02" db="EMBL/GenBank/DDBJ databases">
        <title>Genome Sequence of L. cardiaca H63T.</title>
        <authorList>
            <person name="Lopez A.E."/>
            <person name="Cianciotto N.P."/>
        </authorList>
    </citation>
    <scope>NUCLEOTIDE SEQUENCE [LARGE SCALE GENOMIC DNA]</scope>
    <source>
        <strain evidence="3 4">H63</strain>
    </source>
</reference>
<dbReference type="Proteomes" id="UP001222087">
    <property type="component" value="Chromosome"/>
</dbReference>
<protein>
    <submittedName>
        <fullName evidence="3">Ribonuclease T</fullName>
    </submittedName>
</protein>
<dbReference type="Gene3D" id="3.90.730.10">
    <property type="entry name" value="Ribonuclease T2-like"/>
    <property type="match status" value="1"/>
</dbReference>
<name>A0ABY8AR98_9GAMM</name>
<dbReference type="PROSITE" id="PS00531">
    <property type="entry name" value="RNASE_T2_2"/>
    <property type="match status" value="1"/>
</dbReference>
<dbReference type="InterPro" id="IPR036430">
    <property type="entry name" value="RNase_T2-like_sf"/>
</dbReference>
<comment type="similarity">
    <text evidence="1 2">Belongs to the RNase T2 family.</text>
</comment>
<evidence type="ECO:0000256" key="2">
    <source>
        <dbReference type="RuleBase" id="RU004328"/>
    </source>
</evidence>
<proteinExistence type="inferred from homology"/>
<evidence type="ECO:0000256" key="1">
    <source>
        <dbReference type="ARBA" id="ARBA00007469"/>
    </source>
</evidence>
<keyword evidence="4" id="KW-1185">Reference proteome</keyword>
<dbReference type="RefSeq" id="WP_275088862.1">
    <property type="nucleotide sequence ID" value="NZ_CP119078.1"/>
</dbReference>
<dbReference type="Pfam" id="PF00445">
    <property type="entry name" value="Ribonuclease_T2"/>
    <property type="match status" value="1"/>
</dbReference>
<dbReference type="InterPro" id="IPR001568">
    <property type="entry name" value="RNase_T2-like"/>
</dbReference>
<organism evidence="3 4">
    <name type="scientific">Legionella cardiaca</name>
    <dbReference type="NCBI Taxonomy" id="1071983"/>
    <lineage>
        <taxon>Bacteria</taxon>
        <taxon>Pseudomonadati</taxon>
        <taxon>Pseudomonadota</taxon>
        <taxon>Gammaproteobacteria</taxon>
        <taxon>Legionellales</taxon>
        <taxon>Legionellaceae</taxon>
        <taxon>Legionella</taxon>
    </lineage>
</organism>
<evidence type="ECO:0000313" key="4">
    <source>
        <dbReference type="Proteomes" id="UP001222087"/>
    </source>
</evidence>
<accession>A0ABY8AR98</accession>
<dbReference type="PANTHER" id="PTHR11240:SF22">
    <property type="entry name" value="RIBONUCLEASE T2"/>
    <property type="match status" value="1"/>
</dbReference>
<gene>
    <name evidence="3" type="ORF">PXX05_14295</name>
</gene>
<dbReference type="PANTHER" id="PTHR11240">
    <property type="entry name" value="RIBONUCLEASE T2"/>
    <property type="match status" value="1"/>
</dbReference>
<dbReference type="EMBL" id="CP119078">
    <property type="protein sequence ID" value="WED43048.1"/>
    <property type="molecule type" value="Genomic_DNA"/>
</dbReference>
<dbReference type="InterPro" id="IPR033130">
    <property type="entry name" value="RNase_T2_His_AS_2"/>
</dbReference>